<dbReference type="InterPro" id="IPR002209">
    <property type="entry name" value="Fibroblast_GF_fam"/>
</dbReference>
<accession>A0A913Y0C0</accession>
<dbReference type="AlphaFoldDB" id="A0A913Y0C0"/>
<dbReference type="GO" id="GO:0008083">
    <property type="term" value="F:growth factor activity"/>
    <property type="evidence" value="ECO:0007669"/>
    <property type="project" value="InterPro"/>
</dbReference>
<dbReference type="PANTHER" id="PTHR11486">
    <property type="entry name" value="FIBROBLAST GROWTH FACTOR"/>
    <property type="match status" value="1"/>
</dbReference>
<dbReference type="InterPro" id="IPR008996">
    <property type="entry name" value="IL1/FGF"/>
</dbReference>
<protein>
    <recommendedName>
        <fullName evidence="5">Fibroblast growth factor</fullName>
    </recommendedName>
</protein>
<name>A0A913Y0C0_EXADI</name>
<dbReference type="InterPro" id="IPR056378">
    <property type="entry name" value="Let-756-like_FGF"/>
</dbReference>
<dbReference type="EnsemblMetazoa" id="XM_021057452.2">
    <property type="protein sequence ID" value="XP_020913111.1"/>
    <property type="gene ID" value="LOC110250815"/>
</dbReference>
<keyword evidence="2" id="KW-0732">Signal</keyword>
<dbReference type="GeneID" id="110250815"/>
<dbReference type="Proteomes" id="UP000887567">
    <property type="component" value="Unplaced"/>
</dbReference>
<dbReference type="CDD" id="cd00058">
    <property type="entry name" value="beta-trefoil_FGF"/>
    <property type="match status" value="1"/>
</dbReference>
<dbReference type="OrthoDB" id="5978641at2759"/>
<dbReference type="KEGG" id="epa:110250815"/>
<sequence length="184" mass="20338">MKISQILLPSFTIFFQLQLFLLLSSTQLNGQPIRVKIGGTRLPASNSKSVKLISRKHTLFVSIDQSGKVSAVVNCKNNYTDLEMSTVGVGGLVTIKGVQSGRFLAMNSAGQIYSTKKVTDETVFKNTQLTNGWETFASEKYYISRYYDAFLAITRAGKTKNAKKTNQNNKASQFLVITSSTCQK</sequence>
<dbReference type="RefSeq" id="XP_020913111.1">
    <property type="nucleotide sequence ID" value="XM_021057452.2"/>
</dbReference>
<dbReference type="Gene3D" id="2.80.10.50">
    <property type="match status" value="1"/>
</dbReference>
<dbReference type="SMART" id="SM00442">
    <property type="entry name" value="FGF"/>
    <property type="match status" value="1"/>
</dbReference>
<proteinExistence type="inferred from homology"/>
<evidence type="ECO:0000256" key="1">
    <source>
        <dbReference type="ARBA" id="ARBA00007936"/>
    </source>
</evidence>
<evidence type="ECO:0000313" key="4">
    <source>
        <dbReference type="Proteomes" id="UP000887567"/>
    </source>
</evidence>
<dbReference type="Pfam" id="PF00167">
    <property type="entry name" value="FGF"/>
    <property type="match status" value="1"/>
</dbReference>
<feature type="chain" id="PRO_5038045519" description="Fibroblast growth factor" evidence="2">
    <location>
        <begin position="31"/>
        <end position="184"/>
    </location>
</feature>
<keyword evidence="4" id="KW-1185">Reference proteome</keyword>
<feature type="signal peptide" evidence="2">
    <location>
        <begin position="1"/>
        <end position="30"/>
    </location>
</feature>
<evidence type="ECO:0008006" key="5">
    <source>
        <dbReference type="Google" id="ProtNLM"/>
    </source>
</evidence>
<dbReference type="PRINTS" id="PR00262">
    <property type="entry name" value="IL1HBGF"/>
</dbReference>
<organism evidence="3 4">
    <name type="scientific">Exaiptasia diaphana</name>
    <name type="common">Tropical sea anemone</name>
    <name type="synonym">Aiptasia pulchella</name>
    <dbReference type="NCBI Taxonomy" id="2652724"/>
    <lineage>
        <taxon>Eukaryota</taxon>
        <taxon>Metazoa</taxon>
        <taxon>Cnidaria</taxon>
        <taxon>Anthozoa</taxon>
        <taxon>Hexacorallia</taxon>
        <taxon>Actiniaria</taxon>
        <taxon>Aiptasiidae</taxon>
        <taxon>Exaiptasia</taxon>
    </lineage>
</organism>
<comment type="similarity">
    <text evidence="1">Belongs to the heparin-binding growth factors family.</text>
</comment>
<evidence type="ECO:0000256" key="2">
    <source>
        <dbReference type="SAM" id="SignalP"/>
    </source>
</evidence>
<dbReference type="SUPFAM" id="SSF50353">
    <property type="entry name" value="Cytokine"/>
    <property type="match status" value="1"/>
</dbReference>
<evidence type="ECO:0000313" key="3">
    <source>
        <dbReference type="EnsemblMetazoa" id="XP_020913111.1"/>
    </source>
</evidence>
<reference evidence="3" key="1">
    <citation type="submission" date="2022-11" db="UniProtKB">
        <authorList>
            <consortium name="EnsemblMetazoa"/>
        </authorList>
    </citation>
    <scope>IDENTIFICATION</scope>
</reference>